<reference evidence="1 2" key="2">
    <citation type="submission" date="2018-11" db="EMBL/GenBank/DDBJ databases">
        <authorList>
            <consortium name="Pathogen Informatics"/>
        </authorList>
    </citation>
    <scope>NUCLEOTIDE SEQUENCE [LARGE SCALE GENOMIC DNA]</scope>
</reference>
<dbReference type="EMBL" id="UZAE01013170">
    <property type="protein sequence ID" value="VDO08545.1"/>
    <property type="molecule type" value="Genomic_DNA"/>
</dbReference>
<evidence type="ECO:0000313" key="1">
    <source>
        <dbReference type="EMBL" id="VDO08545.1"/>
    </source>
</evidence>
<evidence type="ECO:0000313" key="3">
    <source>
        <dbReference type="WBParaSite" id="HNAJ_0001070101-mRNA-1"/>
    </source>
</evidence>
<sequence length="77" mass="8708">MDMKSGENRVILRISFAAVFMADNSRRVIEIKADINSDLQLCAKSFISEFVNPAKLRNLTLLGLSFDNWCLTLSELL</sequence>
<organism evidence="3">
    <name type="scientific">Rodentolepis nana</name>
    <name type="common">Dwarf tapeworm</name>
    <name type="synonym">Hymenolepis nana</name>
    <dbReference type="NCBI Taxonomy" id="102285"/>
    <lineage>
        <taxon>Eukaryota</taxon>
        <taxon>Metazoa</taxon>
        <taxon>Spiralia</taxon>
        <taxon>Lophotrochozoa</taxon>
        <taxon>Platyhelminthes</taxon>
        <taxon>Cestoda</taxon>
        <taxon>Eucestoda</taxon>
        <taxon>Cyclophyllidea</taxon>
        <taxon>Hymenolepididae</taxon>
        <taxon>Rodentolepis</taxon>
    </lineage>
</organism>
<proteinExistence type="predicted"/>
<accession>A0A0R3TSQ9</accession>
<name>A0A0R3TSQ9_RODNA</name>
<dbReference type="Proteomes" id="UP000278807">
    <property type="component" value="Unassembled WGS sequence"/>
</dbReference>
<evidence type="ECO:0000313" key="2">
    <source>
        <dbReference type="Proteomes" id="UP000278807"/>
    </source>
</evidence>
<gene>
    <name evidence="1" type="ORF">HNAJ_LOCUS10696</name>
</gene>
<dbReference type="AlphaFoldDB" id="A0A0R3TSQ9"/>
<reference evidence="3" key="1">
    <citation type="submission" date="2017-02" db="UniProtKB">
        <authorList>
            <consortium name="WormBaseParasite"/>
        </authorList>
    </citation>
    <scope>IDENTIFICATION</scope>
</reference>
<keyword evidence="2" id="KW-1185">Reference proteome</keyword>
<dbReference type="WBParaSite" id="HNAJ_0001070101-mRNA-1">
    <property type="protein sequence ID" value="HNAJ_0001070101-mRNA-1"/>
    <property type="gene ID" value="HNAJ_0001070101"/>
</dbReference>
<protein>
    <submittedName>
        <fullName evidence="1 3">Uncharacterized protein</fullName>
    </submittedName>
</protein>